<feature type="active site" description="Proton donor" evidence="3">
    <location>
        <position position="95"/>
    </location>
</feature>
<dbReference type="PROSITE" id="PS01272">
    <property type="entry name" value="GCKR"/>
    <property type="match status" value="1"/>
</dbReference>
<feature type="region of interest" description="Disordered" evidence="4">
    <location>
        <begin position="1"/>
        <end position="22"/>
    </location>
</feature>
<dbReference type="InterPro" id="IPR005488">
    <property type="entry name" value="Etherase_MurQ"/>
</dbReference>
<dbReference type="InterPro" id="IPR040190">
    <property type="entry name" value="MURQ/GCKR"/>
</dbReference>
<comment type="function">
    <text evidence="3">Specifically catalyzes the cleavage of the D-lactyl ether substituent of MurNAc 6-phosphate, producing GlcNAc 6-phosphate and D-lactate.</text>
</comment>
<dbReference type="Pfam" id="PF22645">
    <property type="entry name" value="GKRP_SIS_N"/>
    <property type="match status" value="1"/>
</dbReference>
<evidence type="ECO:0000259" key="5">
    <source>
        <dbReference type="PROSITE" id="PS51464"/>
    </source>
</evidence>
<dbReference type="NCBIfam" id="NF003915">
    <property type="entry name" value="PRK05441.1"/>
    <property type="match status" value="1"/>
</dbReference>
<comment type="subunit">
    <text evidence="3">Homodimer.</text>
</comment>
<keyword evidence="2 3" id="KW-0119">Carbohydrate metabolism</keyword>
<evidence type="ECO:0000313" key="6">
    <source>
        <dbReference type="EMBL" id="PBB05586.1"/>
    </source>
</evidence>
<comment type="miscellaneous">
    <text evidence="3">A lyase-type mechanism (elimination/hydration) is suggested for the cleavage of the lactyl ether bond of MurNAc 6-phosphate, with the formation of an alpha,beta-unsaturated aldehyde intermediate with (E)-stereochemistry, followed by the syn addition of water to give product.</text>
</comment>
<evidence type="ECO:0000256" key="1">
    <source>
        <dbReference type="ARBA" id="ARBA00023239"/>
    </source>
</evidence>
<protein>
    <recommendedName>
        <fullName evidence="3">N-acetylmuramic acid 6-phosphate etherase</fullName>
        <shortName evidence="3">MurNAc-6-P etherase</shortName>
        <ecNumber evidence="3">4.2.1.126</ecNumber>
    </recommendedName>
    <alternativeName>
        <fullName evidence="3">N-acetylmuramic acid 6-phosphate hydrolase</fullName>
    </alternativeName>
    <alternativeName>
        <fullName evidence="3">N-acetylmuramic acid 6-phosphate lyase</fullName>
    </alternativeName>
</protein>
<dbReference type="Gene3D" id="1.10.8.1080">
    <property type="match status" value="1"/>
</dbReference>
<dbReference type="NCBIfam" id="NF009222">
    <property type="entry name" value="PRK12570.1"/>
    <property type="match status" value="1"/>
</dbReference>
<dbReference type="Proteomes" id="UP000217561">
    <property type="component" value="Unassembled WGS sequence"/>
</dbReference>
<dbReference type="PROSITE" id="PS51464">
    <property type="entry name" value="SIS"/>
    <property type="match status" value="1"/>
</dbReference>
<feature type="active site" evidence="3">
    <location>
        <position position="126"/>
    </location>
</feature>
<comment type="pathway">
    <text evidence="3">Amino-sugar metabolism; N-acetylmuramate degradation.</text>
</comment>
<keyword evidence="7" id="KW-1185">Reference proteome</keyword>
<accession>A0ABX4HQV9</accession>
<evidence type="ECO:0000256" key="3">
    <source>
        <dbReference type="HAMAP-Rule" id="MF_00068"/>
    </source>
</evidence>
<dbReference type="PANTHER" id="PTHR10088:SF4">
    <property type="entry name" value="GLUCOKINASE REGULATORY PROTEIN"/>
    <property type="match status" value="1"/>
</dbReference>
<dbReference type="Gene3D" id="3.40.50.10490">
    <property type="entry name" value="Glucose-6-phosphate isomerase like protein, domain 1"/>
    <property type="match status" value="1"/>
</dbReference>
<dbReference type="NCBIfam" id="TIGR00274">
    <property type="entry name" value="N-acetylmuramic acid 6-phosphate etherase"/>
    <property type="match status" value="1"/>
</dbReference>
<reference evidence="6 7" key="1">
    <citation type="submission" date="2017-08" db="EMBL/GenBank/DDBJ databases">
        <title>Salimicrobium alkalisoli sp. nov., isolated from saline alkaline soil.</title>
        <authorList>
            <person name="Zhang G."/>
            <person name="Xiong Q."/>
        </authorList>
    </citation>
    <scope>NUCLEOTIDE SEQUENCE [LARGE SCALE GENOMIC DNA]</scope>
    <source>
        <strain evidence="6 7">WN024</strain>
    </source>
</reference>
<evidence type="ECO:0000256" key="4">
    <source>
        <dbReference type="SAM" id="MobiDB-lite"/>
    </source>
</evidence>
<organism evidence="6 7">
    <name type="scientific">Salimicrobium humidisoli</name>
    <dbReference type="NCBI Taxonomy" id="2029857"/>
    <lineage>
        <taxon>Bacteria</taxon>
        <taxon>Bacillati</taxon>
        <taxon>Bacillota</taxon>
        <taxon>Bacilli</taxon>
        <taxon>Bacillales</taxon>
        <taxon>Bacillaceae</taxon>
        <taxon>Salimicrobium</taxon>
    </lineage>
</organism>
<feature type="domain" description="SIS" evidence="5">
    <location>
        <begin position="67"/>
        <end position="230"/>
    </location>
</feature>
<name>A0ABX4HQV9_9BACI</name>
<comment type="caution">
    <text evidence="6">The sequence shown here is derived from an EMBL/GenBank/DDBJ whole genome shotgun (WGS) entry which is preliminary data.</text>
</comment>
<comment type="catalytic activity">
    <reaction evidence="3">
        <text>N-acetyl-D-muramate 6-phosphate + H2O = N-acetyl-D-glucosamine 6-phosphate + (R)-lactate</text>
        <dbReference type="Rhea" id="RHEA:26410"/>
        <dbReference type="ChEBI" id="CHEBI:15377"/>
        <dbReference type="ChEBI" id="CHEBI:16004"/>
        <dbReference type="ChEBI" id="CHEBI:57513"/>
        <dbReference type="ChEBI" id="CHEBI:58722"/>
        <dbReference type="EC" id="4.2.1.126"/>
    </reaction>
</comment>
<evidence type="ECO:0000313" key="7">
    <source>
        <dbReference type="Proteomes" id="UP000217561"/>
    </source>
</evidence>
<dbReference type="SUPFAM" id="SSF53697">
    <property type="entry name" value="SIS domain"/>
    <property type="match status" value="1"/>
</dbReference>
<dbReference type="EMBL" id="NSGH01000011">
    <property type="protein sequence ID" value="PBB05586.1"/>
    <property type="molecule type" value="Genomic_DNA"/>
</dbReference>
<comment type="similarity">
    <text evidence="3">Belongs to the GCKR-like family. MurNAc-6-P etherase subfamily.</text>
</comment>
<dbReference type="EC" id="4.2.1.126" evidence="3"/>
<keyword evidence="1 3" id="KW-0456">Lyase</keyword>
<dbReference type="CDD" id="cd05007">
    <property type="entry name" value="SIS_Etherase"/>
    <property type="match status" value="1"/>
</dbReference>
<proteinExistence type="inferred from homology"/>
<gene>
    <name evidence="3 6" type="primary">murQ</name>
    <name evidence="6" type="ORF">CKW00_08370</name>
</gene>
<dbReference type="HAMAP" id="MF_00068">
    <property type="entry name" value="MurQ"/>
    <property type="match status" value="1"/>
</dbReference>
<dbReference type="InterPro" id="IPR005486">
    <property type="entry name" value="Glucokinase_regulatory_CS"/>
</dbReference>
<evidence type="ECO:0000256" key="2">
    <source>
        <dbReference type="ARBA" id="ARBA00023277"/>
    </source>
</evidence>
<dbReference type="InterPro" id="IPR046348">
    <property type="entry name" value="SIS_dom_sf"/>
</dbReference>
<sequence length="318" mass="34324">MTLYGEVTRRKTNVSEQKATEARNHRTMNLDSMSTGEILRVMNEEDKTVPDAVNKELNQIEKTARAVIDSFNKGGKLVYVGAGTSGRLGVLDAAECPPTFGTDPDKVQSLIAGGEAAMTESIEGAEDDPEQAKADLIEINLNENDTVIALAASGQTPYCIGGLEYSNAVGANTAAISCNKNSKISEYADIPIEIEVGPEILTGSTRLKAGTAQKLALNMISTSSMIGIGKVFQNLMVDVQPTNEKLKKRAKDIVARAAETDEKTASIYLERAHQQPKIAIIMLTLNCSYEEAQTHLTESNGFVREAIKLVDKESARLE</sequence>
<dbReference type="PANTHER" id="PTHR10088">
    <property type="entry name" value="GLUCOKINASE REGULATORY PROTEIN"/>
    <property type="match status" value="1"/>
</dbReference>
<dbReference type="InterPro" id="IPR001347">
    <property type="entry name" value="SIS_dom"/>
</dbReference>